<organism evidence="5 6">
    <name type="scientific">Teichococcus coralli</name>
    <dbReference type="NCBI Taxonomy" id="2545983"/>
    <lineage>
        <taxon>Bacteria</taxon>
        <taxon>Pseudomonadati</taxon>
        <taxon>Pseudomonadota</taxon>
        <taxon>Alphaproteobacteria</taxon>
        <taxon>Acetobacterales</taxon>
        <taxon>Roseomonadaceae</taxon>
        <taxon>Roseomonas</taxon>
    </lineage>
</organism>
<name>A0A845BJP6_9PROT</name>
<dbReference type="Pfam" id="PF00903">
    <property type="entry name" value="Glyoxalase"/>
    <property type="match status" value="1"/>
</dbReference>
<dbReference type="CDD" id="cd08349">
    <property type="entry name" value="BLMA_like"/>
    <property type="match status" value="1"/>
</dbReference>
<dbReference type="RefSeq" id="WP_160938923.1">
    <property type="nucleotide sequence ID" value="NZ_SNVJ01000022.1"/>
</dbReference>
<evidence type="ECO:0000256" key="2">
    <source>
        <dbReference type="ARBA" id="ARBA00021572"/>
    </source>
</evidence>
<evidence type="ECO:0000313" key="6">
    <source>
        <dbReference type="Proteomes" id="UP000460715"/>
    </source>
</evidence>
<dbReference type="AlphaFoldDB" id="A0A845BJP6"/>
<dbReference type="InterPro" id="IPR037523">
    <property type="entry name" value="VOC_core"/>
</dbReference>
<evidence type="ECO:0000256" key="3">
    <source>
        <dbReference type="ARBA" id="ARBA00023251"/>
    </source>
</evidence>
<dbReference type="GO" id="GO:0046677">
    <property type="term" value="P:response to antibiotic"/>
    <property type="evidence" value="ECO:0007669"/>
    <property type="project" value="UniProtKB-KW"/>
</dbReference>
<dbReference type="InterPro" id="IPR004360">
    <property type="entry name" value="Glyas_Fos-R_dOase_dom"/>
</dbReference>
<dbReference type="OrthoDB" id="284897at2"/>
<dbReference type="Gene3D" id="3.10.180.10">
    <property type="entry name" value="2,3-Dihydroxybiphenyl 1,2-Dioxygenase, domain 1"/>
    <property type="match status" value="1"/>
</dbReference>
<dbReference type="InterPro" id="IPR029068">
    <property type="entry name" value="Glyas_Bleomycin-R_OHBP_Dase"/>
</dbReference>
<feature type="domain" description="VOC" evidence="4">
    <location>
        <begin position="12"/>
        <end position="145"/>
    </location>
</feature>
<proteinExistence type="inferred from homology"/>
<dbReference type="SUPFAM" id="SSF54593">
    <property type="entry name" value="Glyoxalase/Bleomycin resistance protein/Dihydroxybiphenyl dioxygenase"/>
    <property type="match status" value="1"/>
</dbReference>
<dbReference type="EMBL" id="SNVJ01000022">
    <property type="protein sequence ID" value="MXP65517.1"/>
    <property type="molecule type" value="Genomic_DNA"/>
</dbReference>
<evidence type="ECO:0000313" key="5">
    <source>
        <dbReference type="EMBL" id="MXP65517.1"/>
    </source>
</evidence>
<dbReference type="Proteomes" id="UP000460715">
    <property type="component" value="Unassembled WGS sequence"/>
</dbReference>
<sequence length="160" mass="17404">MTTPAEAPPASGFAPLVPELDVTDLARSLDFWTRVLGFRIAYQRPAQGFAYLEREGPGALTVQVMLCRYNGGWAVAPLEHPLGRGINFQIETRGLAPILAALEDEGWPLFRPVAEAWYRAGTLEAGQRQLLVQDPDGYLLRFIESLGTRPAPAGAIAEAS</sequence>
<dbReference type="InterPro" id="IPR000335">
    <property type="entry name" value="Bleomycin-R"/>
</dbReference>
<protein>
    <recommendedName>
        <fullName evidence="2">Bleomycin resistance protein</fullName>
    </recommendedName>
</protein>
<evidence type="ECO:0000256" key="1">
    <source>
        <dbReference type="ARBA" id="ARBA00011051"/>
    </source>
</evidence>
<evidence type="ECO:0000259" key="4">
    <source>
        <dbReference type="PROSITE" id="PS51819"/>
    </source>
</evidence>
<reference evidence="5 6" key="1">
    <citation type="submission" date="2019-03" db="EMBL/GenBank/DDBJ databases">
        <title>Roseomonas sp. a novel Roseomonas species isolated from Sea whip Gorgonian.</title>
        <authorList>
            <person name="Li F."/>
            <person name="Pan X."/>
            <person name="Huang S."/>
            <person name="Li Z."/>
            <person name="Meng B."/>
        </authorList>
    </citation>
    <scope>NUCLEOTIDE SEQUENCE [LARGE SCALE GENOMIC DNA]</scope>
    <source>
        <strain evidence="5 6">M0104</strain>
    </source>
</reference>
<comment type="similarity">
    <text evidence="1">Belongs to the bleomycin resistance protein family.</text>
</comment>
<dbReference type="PROSITE" id="PS51819">
    <property type="entry name" value="VOC"/>
    <property type="match status" value="1"/>
</dbReference>
<comment type="caution">
    <text evidence="5">The sequence shown here is derived from an EMBL/GenBank/DDBJ whole genome shotgun (WGS) entry which is preliminary data.</text>
</comment>
<accession>A0A845BJP6</accession>
<gene>
    <name evidence="5" type="ORF">E0493_19400</name>
</gene>
<keyword evidence="3" id="KW-0046">Antibiotic resistance</keyword>
<keyword evidence="6" id="KW-1185">Reference proteome</keyword>